<dbReference type="EMBL" id="CP049257">
    <property type="protein sequence ID" value="QIG43550.1"/>
    <property type="molecule type" value="Genomic_DNA"/>
</dbReference>
<keyword evidence="1" id="KW-0732">Signal</keyword>
<dbReference type="Proteomes" id="UP000502996">
    <property type="component" value="Chromosome"/>
</dbReference>
<dbReference type="AlphaFoldDB" id="A0A6G6WET3"/>
<organism evidence="2 3">
    <name type="scientific">Nocardioides anomalus</name>
    <dbReference type="NCBI Taxonomy" id="2712223"/>
    <lineage>
        <taxon>Bacteria</taxon>
        <taxon>Bacillati</taxon>
        <taxon>Actinomycetota</taxon>
        <taxon>Actinomycetes</taxon>
        <taxon>Propionibacteriales</taxon>
        <taxon>Nocardioidaceae</taxon>
        <taxon>Nocardioides</taxon>
    </lineage>
</organism>
<evidence type="ECO:0000313" key="3">
    <source>
        <dbReference type="Proteomes" id="UP000502996"/>
    </source>
</evidence>
<reference evidence="2 3" key="1">
    <citation type="submission" date="2020-02" db="EMBL/GenBank/DDBJ databases">
        <title>Full genome sequence of Nocardioides sp. R-3366.</title>
        <authorList>
            <person name="Im W.-T."/>
        </authorList>
    </citation>
    <scope>NUCLEOTIDE SEQUENCE [LARGE SCALE GENOMIC DNA]</scope>
    <source>
        <strain evidence="2 3">R-3366</strain>
    </source>
</reference>
<evidence type="ECO:0000256" key="1">
    <source>
        <dbReference type="SAM" id="SignalP"/>
    </source>
</evidence>
<evidence type="ECO:0000313" key="2">
    <source>
        <dbReference type="EMBL" id="QIG43550.1"/>
    </source>
</evidence>
<dbReference type="RefSeq" id="WP_165233272.1">
    <property type="nucleotide sequence ID" value="NZ_CP049257.1"/>
</dbReference>
<gene>
    <name evidence="2" type="ORF">G5V58_12970</name>
</gene>
<sequence>MLTKILGVALAASLTLALPAPSPADTYIGDPVAQDFTTSAGGWTAATTYEGLCIPQLLCPGVDEQYAATGGPDGDGYLSTRFSSVASTTAGTSTATWQSPSFVYHGFAGERPASVTFSMSLLRELGSLLGLDVQNTSSYQVELVDQTNGNAVSVIPATSIAAASAGWTTVSASVNPALLKVERSYRIRISSRFNSLAAVVGTGQVGYDNVRLVTADEKGDTGPTVPNGGSGITTRTQLRSLTKTYILPGTARLQGDRLNMRLRCPALAAPLPCKVQVTGLSGGKFSKPATARKVISIRAGATRTVRIRVKPRFVATYRGAVRAHRKIWLKSTVRVGTVRVTVRKHVKLR</sequence>
<feature type="signal peptide" evidence="1">
    <location>
        <begin position="1"/>
        <end position="24"/>
    </location>
</feature>
<dbReference type="KEGG" id="nano:G5V58_12970"/>
<proteinExistence type="predicted"/>
<name>A0A6G6WET3_9ACTN</name>
<protein>
    <submittedName>
        <fullName evidence="2">Uncharacterized protein</fullName>
    </submittedName>
</protein>
<accession>A0A6G6WET3</accession>
<keyword evidence="3" id="KW-1185">Reference proteome</keyword>
<feature type="chain" id="PRO_5026300490" evidence="1">
    <location>
        <begin position="25"/>
        <end position="349"/>
    </location>
</feature>